<dbReference type="GO" id="GO:0015774">
    <property type="term" value="P:polysaccharide transport"/>
    <property type="evidence" value="ECO:0007669"/>
    <property type="project" value="InterPro"/>
</dbReference>
<dbReference type="InterPro" id="IPR007833">
    <property type="entry name" value="Capsule_polysaccharide_synth"/>
</dbReference>
<dbReference type="RefSeq" id="WP_215506365.1">
    <property type="nucleotide sequence ID" value="NZ_CP076361.1"/>
</dbReference>
<sequence length="385" mass="42091">MILFPAEYSARKEAVFAALAAIDGSARRLPMIPLSLRDHAETPARVAEALHRAKRQPKNALLRWLKRQLIRGQYNWARRYFTRHPDHIALAWNGLTGSRMAFMLAAKDAGAPTLYAELAPLPGRITLDPAGVNAEGSVPQDPAFFRDWARTHGTQGWRDIGAGLTARASRRADVGQSDAPLPDTPFLFCPLQVPDDSQVTLFAGWCGGMSGFLAALAQAAQRLPEGWHLRLKEHPSAKTPLTPLLAPLMASGRVVLDNASDSFAQIAASRGVVTLNSSMGLQAFFHDRPVITLGRAFFALPGLVQVADSQTALDSLFADPAGLHYDEPLRAAFLTWLDRVYYPRFSHAAGQPAAFDRDAFAAKLDQARTIARLRAETLPPRPPLR</sequence>
<evidence type="ECO:0000313" key="2">
    <source>
        <dbReference type="Proteomes" id="UP000679352"/>
    </source>
</evidence>
<gene>
    <name evidence="1" type="ORF">KM031_08095</name>
</gene>
<protein>
    <submittedName>
        <fullName evidence="1">Capsular biosynthesis protein</fullName>
    </submittedName>
</protein>
<proteinExistence type="predicted"/>
<evidence type="ECO:0000313" key="1">
    <source>
        <dbReference type="EMBL" id="QWK91804.1"/>
    </source>
</evidence>
<name>A0A975S221_9RHOB</name>
<dbReference type="GO" id="GO:0000271">
    <property type="term" value="P:polysaccharide biosynthetic process"/>
    <property type="evidence" value="ECO:0007669"/>
    <property type="project" value="InterPro"/>
</dbReference>
<reference evidence="1" key="1">
    <citation type="submission" date="2021-06" db="EMBL/GenBank/DDBJ databases">
        <title>Direct submission.</title>
        <authorList>
            <person name="Lee C.-S."/>
            <person name="Jin L."/>
        </authorList>
    </citation>
    <scope>NUCLEOTIDE SEQUENCE</scope>
    <source>
        <strain evidence="1">Con5</strain>
    </source>
</reference>
<dbReference type="AlphaFoldDB" id="A0A975S221"/>
<dbReference type="Proteomes" id="UP000679352">
    <property type="component" value="Chromosome"/>
</dbReference>
<dbReference type="KEGG" id="gfu:KM031_08095"/>
<dbReference type="EMBL" id="CP076361">
    <property type="protein sequence ID" value="QWK91804.1"/>
    <property type="molecule type" value="Genomic_DNA"/>
</dbReference>
<organism evidence="1 2">
    <name type="scientific">Gemmobacter fulvus</name>
    <dbReference type="NCBI Taxonomy" id="2840474"/>
    <lineage>
        <taxon>Bacteria</taxon>
        <taxon>Pseudomonadati</taxon>
        <taxon>Pseudomonadota</taxon>
        <taxon>Alphaproteobacteria</taxon>
        <taxon>Rhodobacterales</taxon>
        <taxon>Paracoccaceae</taxon>
        <taxon>Gemmobacter</taxon>
    </lineage>
</organism>
<keyword evidence="2" id="KW-1185">Reference proteome</keyword>
<dbReference type="Pfam" id="PF05159">
    <property type="entry name" value="Capsule_synth"/>
    <property type="match status" value="1"/>
</dbReference>
<accession>A0A975S221</accession>